<dbReference type="CDD" id="cd03224">
    <property type="entry name" value="ABC_TM1139_LivF_branched"/>
    <property type="match status" value="1"/>
</dbReference>
<comment type="caution">
    <text evidence="7">The sequence shown here is derived from an EMBL/GenBank/DDBJ whole genome shotgun (WGS) entry which is preliminary data.</text>
</comment>
<dbReference type="Pfam" id="PF00005">
    <property type="entry name" value="ABC_tran"/>
    <property type="match status" value="1"/>
</dbReference>
<evidence type="ECO:0000256" key="5">
    <source>
        <dbReference type="ARBA" id="ARBA00022970"/>
    </source>
</evidence>
<dbReference type="PANTHER" id="PTHR43820:SF4">
    <property type="entry name" value="HIGH-AFFINITY BRANCHED-CHAIN AMINO ACID TRANSPORT ATP-BINDING PROTEIN LIVF"/>
    <property type="match status" value="1"/>
</dbReference>
<dbReference type="GO" id="GO:0005524">
    <property type="term" value="F:ATP binding"/>
    <property type="evidence" value="ECO:0007669"/>
    <property type="project" value="UniProtKB-KW"/>
</dbReference>
<dbReference type="PROSITE" id="PS00211">
    <property type="entry name" value="ABC_TRANSPORTER_1"/>
    <property type="match status" value="1"/>
</dbReference>
<evidence type="ECO:0000256" key="1">
    <source>
        <dbReference type="ARBA" id="ARBA00005417"/>
    </source>
</evidence>
<dbReference type="PANTHER" id="PTHR43820">
    <property type="entry name" value="HIGH-AFFINITY BRANCHED-CHAIN AMINO ACID TRANSPORT ATP-BINDING PROTEIN LIVF"/>
    <property type="match status" value="1"/>
</dbReference>
<dbReference type="RefSeq" id="WP_015543340.1">
    <property type="nucleotide sequence ID" value="NZ_JACOQE010000004.1"/>
</dbReference>
<keyword evidence="4 7" id="KW-0067">ATP-binding</keyword>
<keyword evidence="8" id="KW-1185">Reference proteome</keyword>
<evidence type="ECO:0000259" key="6">
    <source>
        <dbReference type="PROSITE" id="PS50893"/>
    </source>
</evidence>
<dbReference type="Gene3D" id="3.40.50.300">
    <property type="entry name" value="P-loop containing nucleotide triphosphate hydrolases"/>
    <property type="match status" value="1"/>
</dbReference>
<dbReference type="InterPro" id="IPR027417">
    <property type="entry name" value="P-loop_NTPase"/>
</dbReference>
<comment type="similarity">
    <text evidence="1">Belongs to the ABC transporter superfamily.</text>
</comment>
<evidence type="ECO:0000256" key="2">
    <source>
        <dbReference type="ARBA" id="ARBA00022448"/>
    </source>
</evidence>
<dbReference type="PROSITE" id="PS50893">
    <property type="entry name" value="ABC_TRANSPORTER_2"/>
    <property type="match status" value="1"/>
</dbReference>
<proteinExistence type="inferred from homology"/>
<evidence type="ECO:0000313" key="8">
    <source>
        <dbReference type="Proteomes" id="UP000633936"/>
    </source>
</evidence>
<dbReference type="InterPro" id="IPR003593">
    <property type="entry name" value="AAA+_ATPase"/>
</dbReference>
<dbReference type="InterPro" id="IPR003439">
    <property type="entry name" value="ABC_transporter-like_ATP-bd"/>
</dbReference>
<feature type="domain" description="ABC transporter" evidence="6">
    <location>
        <begin position="3"/>
        <end position="235"/>
    </location>
</feature>
<organism evidence="7 8">
    <name type="scientific">Blautia intestinalis</name>
    <dbReference type="NCBI Taxonomy" id="2763028"/>
    <lineage>
        <taxon>Bacteria</taxon>
        <taxon>Bacillati</taxon>
        <taxon>Bacillota</taxon>
        <taxon>Clostridia</taxon>
        <taxon>Lachnospirales</taxon>
        <taxon>Lachnospiraceae</taxon>
        <taxon>Blautia</taxon>
    </lineage>
</organism>
<dbReference type="InterPro" id="IPR052156">
    <property type="entry name" value="BCAA_Transport_ATP-bd_LivF"/>
</dbReference>
<dbReference type="Proteomes" id="UP000633936">
    <property type="component" value="Unassembled WGS sequence"/>
</dbReference>
<protein>
    <submittedName>
        <fullName evidence="7">ABC transporter ATP-binding protein</fullName>
    </submittedName>
</protein>
<sequence>MLLEIKDLCAGYGDLQVLFNISMNVDEGEVVSLVGSNGAGKTTLLRILSGLEPVKSGTITYRGEDLTRIKAYEKADHRIAHIPQGRGILGSLSVRENLVMGAYPKAARAALEENIQKSFEMFPILKERQNQMAGSLSGGEQQMLAIARALMISPKLLMLDEPSLGLAPIVVKDMFEIISNVAKQGVSILIVEQNLNQALSVADRGYVLETGQIVMEGKASDLLANEQIQAAYLGI</sequence>
<dbReference type="EMBL" id="JACOQE010000004">
    <property type="protein sequence ID" value="MBC5740506.1"/>
    <property type="molecule type" value="Genomic_DNA"/>
</dbReference>
<keyword evidence="3" id="KW-0547">Nucleotide-binding</keyword>
<name>A0ABR7I1Z0_9FIRM</name>
<reference evidence="7 8" key="1">
    <citation type="submission" date="2020-08" db="EMBL/GenBank/DDBJ databases">
        <title>Genome public.</title>
        <authorList>
            <person name="Liu C."/>
            <person name="Sun Q."/>
        </authorList>
    </citation>
    <scope>NUCLEOTIDE SEQUENCE [LARGE SCALE GENOMIC DNA]</scope>
    <source>
        <strain evidence="7 8">27-44</strain>
    </source>
</reference>
<evidence type="ECO:0000256" key="3">
    <source>
        <dbReference type="ARBA" id="ARBA00022741"/>
    </source>
</evidence>
<keyword evidence="2" id="KW-0813">Transport</keyword>
<keyword evidence="5" id="KW-0029">Amino-acid transport</keyword>
<dbReference type="SMART" id="SM00382">
    <property type="entry name" value="AAA"/>
    <property type="match status" value="1"/>
</dbReference>
<evidence type="ECO:0000256" key="4">
    <source>
        <dbReference type="ARBA" id="ARBA00022840"/>
    </source>
</evidence>
<gene>
    <name evidence="7" type="ORF">H8Z79_08535</name>
</gene>
<accession>A0ABR7I1Z0</accession>
<evidence type="ECO:0000313" key="7">
    <source>
        <dbReference type="EMBL" id="MBC5740506.1"/>
    </source>
</evidence>
<dbReference type="InterPro" id="IPR017871">
    <property type="entry name" value="ABC_transporter-like_CS"/>
</dbReference>
<dbReference type="SUPFAM" id="SSF52540">
    <property type="entry name" value="P-loop containing nucleoside triphosphate hydrolases"/>
    <property type="match status" value="1"/>
</dbReference>